<dbReference type="Proteomes" id="UP000007796">
    <property type="component" value="Unassembled WGS sequence"/>
</dbReference>
<dbReference type="SUPFAM" id="SSF50129">
    <property type="entry name" value="GroES-like"/>
    <property type="match status" value="1"/>
</dbReference>
<dbReference type="HOGENOM" id="CLU_026673_3_3_1"/>
<gene>
    <name evidence="2" type="ORF">CMQ_7473</name>
</gene>
<dbReference type="InterPro" id="IPR020843">
    <property type="entry name" value="ER"/>
</dbReference>
<evidence type="ECO:0000313" key="2">
    <source>
        <dbReference type="EMBL" id="EFX00471.1"/>
    </source>
</evidence>
<dbReference type="AlphaFoldDB" id="F0XPJ9"/>
<dbReference type="RefSeq" id="XP_014169953.1">
    <property type="nucleotide sequence ID" value="XM_014314478.1"/>
</dbReference>
<dbReference type="GeneID" id="25981021"/>
<dbReference type="OrthoDB" id="3509362at2759"/>
<reference evidence="2 3" key="1">
    <citation type="journal article" date="2011" name="Proc. Natl. Acad. Sci. U.S.A.">
        <title>Genome and transcriptome analyses of the mountain pine beetle-fungal symbiont Grosmannia clavigera, a lodgepole pine pathogen.</title>
        <authorList>
            <person name="DiGuistini S."/>
            <person name="Wang Y."/>
            <person name="Liao N.Y."/>
            <person name="Taylor G."/>
            <person name="Tanguay P."/>
            <person name="Feau N."/>
            <person name="Henrissat B."/>
            <person name="Chan S.K."/>
            <person name="Hesse-Orce U."/>
            <person name="Alamouti S.M."/>
            <person name="Tsui C.K.M."/>
            <person name="Docking R.T."/>
            <person name="Levasseur A."/>
            <person name="Haridas S."/>
            <person name="Robertson G."/>
            <person name="Birol I."/>
            <person name="Holt R.A."/>
            <person name="Marra M.A."/>
            <person name="Hamelin R.C."/>
            <person name="Hirst M."/>
            <person name="Jones S.J.M."/>
            <person name="Bohlmann J."/>
            <person name="Breuil C."/>
        </authorList>
    </citation>
    <scope>NUCLEOTIDE SEQUENCE [LARGE SCALE GENOMIC DNA]</scope>
    <source>
        <strain evidence="3">kw1407 / UAMH 11150</strain>
    </source>
</reference>
<dbReference type="Pfam" id="PF08240">
    <property type="entry name" value="ADH_N"/>
    <property type="match status" value="1"/>
</dbReference>
<proteinExistence type="predicted"/>
<dbReference type="PANTHER" id="PTHR44013">
    <property type="entry name" value="ZINC-TYPE ALCOHOL DEHYDROGENASE-LIKE PROTEIN C16A3.02C"/>
    <property type="match status" value="1"/>
</dbReference>
<dbReference type="SUPFAM" id="SSF51735">
    <property type="entry name" value="NAD(P)-binding Rossmann-fold domains"/>
    <property type="match status" value="1"/>
</dbReference>
<evidence type="ECO:0000313" key="3">
    <source>
        <dbReference type="Proteomes" id="UP000007796"/>
    </source>
</evidence>
<sequence length="359" mass="37401">MKAWVVVKNAEPGYALALQDVQDPPAVAAAPKGSDILVRITHAALNPADLHFMLHLPTWIPFRRNAMPGLDFAGEIVKLGPMAAAAPAHAAAPLTVGARVSGCLSIRLVATGHGSLAEYITVPAEVVVRVPDGLSSETAVGMLGCAGQTAHLVMTNPGADAVFQSDAAKSRTSPPRVLINGASGGVGSLVTQIAKARGAYVVAVCSAANEALVRRNGADEIVDYQTHDPLPQAAKQASSGPFDLIVDCMGDQPLFLQCSPYLVPRGSFLCIVGGPSQGVVPFVRNKILPWFLGGPARTYQILGLAPSGERARAVAAWYADGTVKDMPIDSVHPMADAVKAYGKLATKRAKGKIVIKVQE</sequence>
<organism evidence="3">
    <name type="scientific">Grosmannia clavigera (strain kw1407 / UAMH 11150)</name>
    <name type="common">Blue stain fungus</name>
    <name type="synonym">Graphiocladiella clavigera</name>
    <dbReference type="NCBI Taxonomy" id="655863"/>
    <lineage>
        <taxon>Eukaryota</taxon>
        <taxon>Fungi</taxon>
        <taxon>Dikarya</taxon>
        <taxon>Ascomycota</taxon>
        <taxon>Pezizomycotina</taxon>
        <taxon>Sordariomycetes</taxon>
        <taxon>Sordariomycetidae</taxon>
        <taxon>Ophiostomatales</taxon>
        <taxon>Ophiostomataceae</taxon>
        <taxon>Leptographium</taxon>
    </lineage>
</organism>
<dbReference type="PANTHER" id="PTHR44013:SF1">
    <property type="entry name" value="ZINC-TYPE ALCOHOL DEHYDROGENASE-LIKE PROTEIN C16A3.02C"/>
    <property type="match status" value="1"/>
</dbReference>
<dbReference type="STRING" id="655863.F0XPJ9"/>
<dbReference type="InterPro" id="IPR052733">
    <property type="entry name" value="Chloroplast_QOR"/>
</dbReference>
<dbReference type="Pfam" id="PF13602">
    <property type="entry name" value="ADH_zinc_N_2"/>
    <property type="match status" value="1"/>
</dbReference>
<dbReference type="Gene3D" id="3.40.50.720">
    <property type="entry name" value="NAD(P)-binding Rossmann-like Domain"/>
    <property type="match status" value="1"/>
</dbReference>
<name>F0XPJ9_GROCL</name>
<keyword evidence="3" id="KW-1185">Reference proteome</keyword>
<dbReference type="InterPro" id="IPR036291">
    <property type="entry name" value="NAD(P)-bd_dom_sf"/>
</dbReference>
<dbReference type="InterPro" id="IPR013154">
    <property type="entry name" value="ADH-like_N"/>
</dbReference>
<dbReference type="CDD" id="cd08267">
    <property type="entry name" value="MDR1"/>
    <property type="match status" value="1"/>
</dbReference>
<dbReference type="eggNOG" id="KOG1198">
    <property type="taxonomic scope" value="Eukaryota"/>
</dbReference>
<dbReference type="InterPro" id="IPR011032">
    <property type="entry name" value="GroES-like_sf"/>
</dbReference>
<dbReference type="SMART" id="SM00829">
    <property type="entry name" value="PKS_ER"/>
    <property type="match status" value="1"/>
</dbReference>
<feature type="domain" description="Enoyl reductase (ER)" evidence="1">
    <location>
        <begin position="13"/>
        <end position="355"/>
    </location>
</feature>
<dbReference type="Gene3D" id="3.90.180.10">
    <property type="entry name" value="Medium-chain alcohol dehydrogenases, catalytic domain"/>
    <property type="match status" value="1"/>
</dbReference>
<dbReference type="InParanoid" id="F0XPJ9"/>
<protein>
    <submittedName>
        <fullName evidence="2">Zinc alcohol dehydrogenase</fullName>
    </submittedName>
</protein>
<dbReference type="EMBL" id="GL629801">
    <property type="protein sequence ID" value="EFX00471.1"/>
    <property type="molecule type" value="Genomic_DNA"/>
</dbReference>
<evidence type="ECO:0000259" key="1">
    <source>
        <dbReference type="SMART" id="SM00829"/>
    </source>
</evidence>
<accession>F0XPJ9</accession>
<dbReference type="GO" id="GO:0016491">
    <property type="term" value="F:oxidoreductase activity"/>
    <property type="evidence" value="ECO:0007669"/>
    <property type="project" value="InterPro"/>
</dbReference>